<dbReference type="PANTHER" id="PTHR12526">
    <property type="entry name" value="GLYCOSYLTRANSFERASE"/>
    <property type="match status" value="1"/>
</dbReference>
<dbReference type="Proteomes" id="UP000274601">
    <property type="component" value="Unassembled WGS sequence"/>
</dbReference>
<feature type="domain" description="Glycosyltransferase subfamily 4-like N-terminal" evidence="4">
    <location>
        <begin position="101"/>
        <end position="204"/>
    </location>
</feature>
<keyword evidence="6" id="KW-1185">Reference proteome</keyword>
<gene>
    <name evidence="5" type="ORF">BZB76_6652</name>
</gene>
<evidence type="ECO:0000259" key="3">
    <source>
        <dbReference type="Pfam" id="PF00534"/>
    </source>
</evidence>
<keyword evidence="2" id="KW-0808">Transferase</keyword>
<proteinExistence type="predicted"/>
<dbReference type="GO" id="GO:0016757">
    <property type="term" value="F:glycosyltransferase activity"/>
    <property type="evidence" value="ECO:0007669"/>
    <property type="project" value="UniProtKB-KW"/>
</dbReference>
<dbReference type="Gene3D" id="3.40.50.2000">
    <property type="entry name" value="Glycogen Phosphorylase B"/>
    <property type="match status" value="2"/>
</dbReference>
<dbReference type="AlphaFoldDB" id="A0A495QA41"/>
<comment type="caution">
    <text evidence="5">The sequence shown here is derived from an EMBL/GenBank/DDBJ whole genome shotgun (WGS) entry which is preliminary data.</text>
</comment>
<dbReference type="PANTHER" id="PTHR12526:SF630">
    <property type="entry name" value="GLYCOSYLTRANSFERASE"/>
    <property type="match status" value="1"/>
</dbReference>
<sequence length="400" mass="44004">MAHDRDVAVVTPWYPSPPQPFLGAFVQAMVEATAPGCGDVTVYHTDAWPARMKKAAADKADAAHRSLFPAALHRGKTVGGADLLRVPVLTPRGSFDQVAQRHSLWLREALGGEPIPAPVVHAHVGLRGGWPALENARPDARVFITEHASYIDKVLAHDGCRDMYGQILERCTTFFAVTDALRDKLVATFPSLADKIEIISNPISFEVPRPEPVTELRRWLYVGGLIERKGVEWLLEAFAKCHADDPELTLTIVGDGPLEDTLTTRAAELQVDHALTMLGAVTPDVATRLMREHDLLVHPSRWETFGVTVVEAVAAGMPVLVTRCGGPEHTLAGIEDAAGQMIDVEENAESIVAGYRRLRDRFPHGLDLDRAQRTLDERYGYRAVAEAHYRHWFPDGGHEA</sequence>
<evidence type="ECO:0000256" key="2">
    <source>
        <dbReference type="ARBA" id="ARBA00022679"/>
    </source>
</evidence>
<keyword evidence="1" id="KW-0328">Glycosyltransferase</keyword>
<organism evidence="5 6">
    <name type="scientific">Actinomadura pelletieri DSM 43383</name>
    <dbReference type="NCBI Taxonomy" id="1120940"/>
    <lineage>
        <taxon>Bacteria</taxon>
        <taxon>Bacillati</taxon>
        <taxon>Actinomycetota</taxon>
        <taxon>Actinomycetes</taxon>
        <taxon>Streptosporangiales</taxon>
        <taxon>Thermomonosporaceae</taxon>
        <taxon>Actinomadura</taxon>
    </lineage>
</organism>
<name>A0A495QA41_9ACTN</name>
<dbReference type="RefSeq" id="WP_246007366.1">
    <property type="nucleotide sequence ID" value="NZ_RBWU01000008.1"/>
</dbReference>
<evidence type="ECO:0000259" key="4">
    <source>
        <dbReference type="Pfam" id="PF13439"/>
    </source>
</evidence>
<dbReference type="EMBL" id="RBWU01000008">
    <property type="protein sequence ID" value="RKS68388.1"/>
    <property type="molecule type" value="Genomic_DNA"/>
</dbReference>
<evidence type="ECO:0000256" key="1">
    <source>
        <dbReference type="ARBA" id="ARBA00022676"/>
    </source>
</evidence>
<evidence type="ECO:0000313" key="6">
    <source>
        <dbReference type="Proteomes" id="UP000274601"/>
    </source>
</evidence>
<reference evidence="5 6" key="1">
    <citation type="submission" date="2018-10" db="EMBL/GenBank/DDBJ databases">
        <title>Genomic Encyclopedia of Archaeal and Bacterial Type Strains, Phase II (KMG-II): from individual species to whole genera.</title>
        <authorList>
            <person name="Goeker M."/>
        </authorList>
    </citation>
    <scope>NUCLEOTIDE SEQUENCE [LARGE SCALE GENOMIC DNA]</scope>
    <source>
        <strain evidence="5 6">DSM 43383</strain>
    </source>
</reference>
<dbReference type="InterPro" id="IPR001296">
    <property type="entry name" value="Glyco_trans_1"/>
</dbReference>
<protein>
    <submittedName>
        <fullName evidence="5">Glycogen(Starch) synthase</fullName>
    </submittedName>
</protein>
<feature type="domain" description="Glycosyl transferase family 1" evidence="3">
    <location>
        <begin position="218"/>
        <end position="357"/>
    </location>
</feature>
<dbReference type="SUPFAM" id="SSF53756">
    <property type="entry name" value="UDP-Glycosyltransferase/glycogen phosphorylase"/>
    <property type="match status" value="1"/>
</dbReference>
<accession>A0A495QA41</accession>
<evidence type="ECO:0000313" key="5">
    <source>
        <dbReference type="EMBL" id="RKS68388.1"/>
    </source>
</evidence>
<dbReference type="Pfam" id="PF00534">
    <property type="entry name" value="Glycos_transf_1"/>
    <property type="match status" value="1"/>
</dbReference>
<dbReference type="InterPro" id="IPR028098">
    <property type="entry name" value="Glyco_trans_4-like_N"/>
</dbReference>
<dbReference type="Pfam" id="PF13439">
    <property type="entry name" value="Glyco_transf_4"/>
    <property type="match status" value="1"/>
</dbReference>